<proteinExistence type="predicted"/>
<evidence type="ECO:0000313" key="2">
    <source>
        <dbReference type="EMBL" id="MBG6134439.1"/>
    </source>
</evidence>
<keyword evidence="1" id="KW-0732">Signal</keyword>
<keyword evidence="2" id="KW-0378">Hydrolase</keyword>
<evidence type="ECO:0000256" key="1">
    <source>
        <dbReference type="SAM" id="SignalP"/>
    </source>
</evidence>
<evidence type="ECO:0000313" key="3">
    <source>
        <dbReference type="Proteomes" id="UP000622552"/>
    </source>
</evidence>
<dbReference type="Proteomes" id="UP000622552">
    <property type="component" value="Unassembled WGS sequence"/>
</dbReference>
<name>A0A8J7G9Y9_9ACTN</name>
<feature type="signal peptide" evidence="1">
    <location>
        <begin position="1"/>
        <end position="28"/>
    </location>
</feature>
<dbReference type="AlphaFoldDB" id="A0A8J7G9Y9"/>
<keyword evidence="2" id="KW-0645">Protease</keyword>
<dbReference type="PANTHER" id="PTHR41775">
    <property type="entry name" value="SECRETED PROTEIN-RELATED"/>
    <property type="match status" value="1"/>
</dbReference>
<organism evidence="2 3">
    <name type="scientific">Longispora fulva</name>
    <dbReference type="NCBI Taxonomy" id="619741"/>
    <lineage>
        <taxon>Bacteria</taxon>
        <taxon>Bacillati</taxon>
        <taxon>Actinomycetota</taxon>
        <taxon>Actinomycetes</taxon>
        <taxon>Micromonosporales</taxon>
        <taxon>Micromonosporaceae</taxon>
        <taxon>Longispora</taxon>
    </lineage>
</organism>
<dbReference type="NCBIfam" id="TIGR03296">
    <property type="entry name" value="M6dom_TIGR03296"/>
    <property type="match status" value="1"/>
</dbReference>
<reference evidence="2" key="1">
    <citation type="submission" date="2020-11" db="EMBL/GenBank/DDBJ databases">
        <title>Sequencing the genomes of 1000 actinobacteria strains.</title>
        <authorList>
            <person name="Klenk H.-P."/>
        </authorList>
    </citation>
    <scope>NUCLEOTIDE SEQUENCE</scope>
    <source>
        <strain evidence="2">DSM 45356</strain>
    </source>
</reference>
<keyword evidence="2" id="KW-0482">Metalloprotease</keyword>
<comment type="caution">
    <text evidence="2">The sequence shown here is derived from an EMBL/GenBank/DDBJ whole genome shotgun (WGS) entry which is preliminary data.</text>
</comment>
<protein>
    <submittedName>
        <fullName evidence="2">M6 family metalloprotease-like protein</fullName>
    </submittedName>
</protein>
<sequence length="399" mass="43640">MHPFTRMTAVVASLIVTATLGVTGTAYAAPRSATATEACKLPGRTGWTDEGHDTMHPVFHPSTGKARAVMLFVDFPDAPAPSGDTDEYYNWLQPGTDWYRTASNGRLNLTIDPVRRWFRMPQDSGSYGFERGISFEQQELYIKQAVAAADSVVDFSRYDLVYLVPPKNAARITFSPAFIDDRVDSPGVVADGHPLRWGATFGQDMWRWGSKVLNHETGHTMGLPDLYAFTDPDGTGDWHRYVGGWDIMGDIAGNAPQYFAWHAWKLGWLDDNQVFCAPQHGRATFPLTPIERAGGRKMVVIRTEETTAYVAEYRRAIGLDSKACSSGVVIYRVDSAAWSGYAPIQVMDSKTDASPPAGCRPLDDGAFRAGQVFEDTAAGVRIRVIASGDGGGVIEVRGS</sequence>
<dbReference type="EMBL" id="JADOUF010000001">
    <property type="protein sequence ID" value="MBG6134439.1"/>
    <property type="molecule type" value="Genomic_DNA"/>
</dbReference>
<dbReference type="PANTHER" id="PTHR41775:SF1">
    <property type="entry name" value="PEPTIDASE M6-LIKE DOMAIN-CONTAINING PROTEIN"/>
    <property type="match status" value="1"/>
</dbReference>
<dbReference type="GO" id="GO:0006508">
    <property type="term" value="P:proteolysis"/>
    <property type="evidence" value="ECO:0007669"/>
    <property type="project" value="InterPro"/>
</dbReference>
<accession>A0A8J7G9Y9</accession>
<dbReference type="InterPro" id="IPR008757">
    <property type="entry name" value="Peptidase_M6-like_domain"/>
</dbReference>
<dbReference type="GO" id="GO:0008237">
    <property type="term" value="F:metallopeptidase activity"/>
    <property type="evidence" value="ECO:0007669"/>
    <property type="project" value="UniProtKB-KW"/>
</dbReference>
<feature type="chain" id="PRO_5035238528" evidence="1">
    <location>
        <begin position="29"/>
        <end position="399"/>
    </location>
</feature>
<keyword evidence="3" id="KW-1185">Reference proteome</keyword>
<gene>
    <name evidence="2" type="ORF">IW245_000633</name>
</gene>
<dbReference type="RefSeq" id="WP_197001681.1">
    <property type="nucleotide sequence ID" value="NZ_BONS01000028.1"/>
</dbReference>